<dbReference type="STRING" id="1513271.XM47_08020"/>
<evidence type="ECO:0000256" key="3">
    <source>
        <dbReference type="ARBA" id="ARBA00043995"/>
    </source>
</evidence>
<dbReference type="PANTHER" id="PTHR30160:SF21">
    <property type="entry name" value="LIPOPOLYSACCHARIDE CORE HEPTOSYLTRANSFERASE OPSX"/>
    <property type="match status" value="1"/>
</dbReference>
<dbReference type="AlphaFoldDB" id="A0A0J8GWQ1"/>
<dbReference type="PANTHER" id="PTHR30160">
    <property type="entry name" value="TETRAACYLDISACCHARIDE 4'-KINASE-RELATED"/>
    <property type="match status" value="1"/>
</dbReference>
<evidence type="ECO:0000313" key="4">
    <source>
        <dbReference type="EMBL" id="KMT65719.1"/>
    </source>
</evidence>
<protein>
    <submittedName>
        <fullName evidence="4">Glycosyl transferase</fullName>
    </submittedName>
</protein>
<dbReference type="GO" id="GO:0005829">
    <property type="term" value="C:cytosol"/>
    <property type="evidence" value="ECO:0007669"/>
    <property type="project" value="TreeGrafter"/>
</dbReference>
<dbReference type="FunFam" id="3.40.50.2000:FF:000023">
    <property type="entry name" value="ADP-heptose--LPS heptosyltransferase II"/>
    <property type="match status" value="1"/>
</dbReference>
<dbReference type="SUPFAM" id="SSF53756">
    <property type="entry name" value="UDP-Glycosyltransferase/glycogen phosphorylase"/>
    <property type="match status" value="1"/>
</dbReference>
<dbReference type="PATRIC" id="fig|1513271.3.peg.1637"/>
<dbReference type="RefSeq" id="WP_048691603.1">
    <property type="nucleotide sequence ID" value="NZ_KQ130487.1"/>
</dbReference>
<comment type="caution">
    <text evidence="4">The sequence shown here is derived from an EMBL/GenBank/DDBJ whole genome shotgun (WGS) entry which is preliminary data.</text>
</comment>
<dbReference type="EMBL" id="LAZL01000010">
    <property type="protein sequence ID" value="KMT65719.1"/>
    <property type="molecule type" value="Genomic_DNA"/>
</dbReference>
<accession>A0A0J8GWQ1</accession>
<dbReference type="Pfam" id="PF01075">
    <property type="entry name" value="Glyco_transf_9"/>
    <property type="match status" value="1"/>
</dbReference>
<dbReference type="GO" id="GO:0009244">
    <property type="term" value="P:lipopolysaccharide core region biosynthetic process"/>
    <property type="evidence" value="ECO:0007669"/>
    <property type="project" value="TreeGrafter"/>
</dbReference>
<evidence type="ECO:0000313" key="5">
    <source>
        <dbReference type="Proteomes" id="UP000037600"/>
    </source>
</evidence>
<gene>
    <name evidence="4" type="ORF">XM47_08020</name>
</gene>
<dbReference type="CDD" id="cd03789">
    <property type="entry name" value="GT9_LPS_heptosyltransferase"/>
    <property type="match status" value="1"/>
</dbReference>
<reference evidence="4 5" key="1">
    <citation type="submission" date="2015-04" db="EMBL/GenBank/DDBJ databases">
        <title>Draft Genome Sequence of the Novel Agar-Digesting Marine Bacterium Q1.</title>
        <authorList>
            <person name="Li Y."/>
            <person name="Li D."/>
            <person name="Chen G."/>
            <person name="Du Z."/>
        </authorList>
    </citation>
    <scope>NUCLEOTIDE SEQUENCE [LARGE SCALE GENOMIC DNA]</scope>
    <source>
        <strain evidence="4 5">Q1</strain>
    </source>
</reference>
<dbReference type="OrthoDB" id="9781892at2"/>
<sequence>MTPNSAIKSICILRLSAIGDVCHAVATVQQIQKNYPAAEITWVLGKVEAMLLADLPGVNFVIFDKKQGVKAYKKLKRDLPQTFDVLLHMQVALRANIAAMCIKAKRKIGFPKHLSKELHSLAVNEHTQAQAQPHVLEGFQAFAHAIGVEPFEPSWDIPISEADMTWAKQQLNTQSPIFVIAAAASKAERNWSAKGYAEIANYAAGLGFQVVLTGGPTQMEVELASDIAAFTNASVVNLVGQSNLKQLLALLKLADVVLAPDTGPAHMAVTQGTPVVGLYAHSNPKRTGPYTCLEYVVEVYQQHVTNQFGKTTADLKWGTRVKGSDLMQDISVEAVKQTIDKLISDKQINTKVKSIG</sequence>
<proteinExistence type="inferred from homology"/>
<name>A0A0J8GWQ1_9ALTE</name>
<keyword evidence="2 4" id="KW-0808">Transferase</keyword>
<keyword evidence="5" id="KW-1185">Reference proteome</keyword>
<organism evidence="4 5">
    <name type="scientific">Catenovulum maritimum</name>
    <dbReference type="NCBI Taxonomy" id="1513271"/>
    <lineage>
        <taxon>Bacteria</taxon>
        <taxon>Pseudomonadati</taxon>
        <taxon>Pseudomonadota</taxon>
        <taxon>Gammaproteobacteria</taxon>
        <taxon>Alteromonadales</taxon>
        <taxon>Alteromonadaceae</taxon>
        <taxon>Catenovulum</taxon>
    </lineage>
</organism>
<keyword evidence="1" id="KW-0328">Glycosyltransferase</keyword>
<dbReference type="InterPro" id="IPR051199">
    <property type="entry name" value="LPS_LOS_Heptosyltrfase"/>
</dbReference>
<dbReference type="GO" id="GO:0008713">
    <property type="term" value="F:ADP-heptose-lipopolysaccharide heptosyltransferase activity"/>
    <property type="evidence" value="ECO:0007669"/>
    <property type="project" value="TreeGrafter"/>
</dbReference>
<comment type="similarity">
    <text evidence="3">Belongs to the glycosyltransferase 9 family.</text>
</comment>
<evidence type="ECO:0000256" key="1">
    <source>
        <dbReference type="ARBA" id="ARBA00022676"/>
    </source>
</evidence>
<evidence type="ECO:0000256" key="2">
    <source>
        <dbReference type="ARBA" id="ARBA00022679"/>
    </source>
</evidence>
<dbReference type="InterPro" id="IPR002201">
    <property type="entry name" value="Glyco_trans_9"/>
</dbReference>
<dbReference type="Gene3D" id="3.40.50.2000">
    <property type="entry name" value="Glycogen Phosphorylase B"/>
    <property type="match status" value="2"/>
</dbReference>
<dbReference type="Proteomes" id="UP000037600">
    <property type="component" value="Unassembled WGS sequence"/>
</dbReference>